<evidence type="ECO:0000313" key="15">
    <source>
        <dbReference type="Proteomes" id="UP000293154"/>
    </source>
</evidence>
<dbReference type="PROSITE" id="PS51007">
    <property type="entry name" value="CYTC"/>
    <property type="match status" value="3"/>
</dbReference>
<dbReference type="Gene3D" id="1.10.760.10">
    <property type="entry name" value="Cytochrome c-like domain"/>
    <property type="match status" value="3"/>
</dbReference>
<feature type="transmembrane region" description="Helical" evidence="11">
    <location>
        <begin position="424"/>
        <end position="448"/>
    </location>
</feature>
<feature type="domain" description="Cytochrome c" evidence="13">
    <location>
        <begin position="181"/>
        <end position="290"/>
    </location>
</feature>
<proteinExistence type="predicted"/>
<evidence type="ECO:0000256" key="1">
    <source>
        <dbReference type="ARBA" id="ARBA00004236"/>
    </source>
</evidence>
<dbReference type="RefSeq" id="WP_130591306.1">
    <property type="nucleotide sequence ID" value="NZ_CP034752.1"/>
</dbReference>
<feature type="binding site" description="covalent" evidence="9">
    <location>
        <position position="329"/>
    </location>
    <ligand>
        <name>heme c</name>
        <dbReference type="ChEBI" id="CHEBI:61717"/>
        <label>3</label>
    </ligand>
</feature>
<protein>
    <submittedName>
        <fullName evidence="14">C-type cytochrome</fullName>
    </submittedName>
</protein>
<evidence type="ECO:0000256" key="7">
    <source>
        <dbReference type="ARBA" id="ARBA00023004"/>
    </source>
</evidence>
<feature type="binding site" description="axial binding residue" evidence="10">
    <location>
        <position position="52"/>
    </location>
    <ligand>
        <name>heme c</name>
        <dbReference type="ChEBI" id="CHEBI:61717"/>
        <label>1</label>
    </ligand>
    <ligandPart>
        <name>Fe</name>
        <dbReference type="ChEBI" id="CHEBI:18248"/>
    </ligandPart>
</feature>
<feature type="binding site" description="covalent" evidence="9">
    <location>
        <position position="199"/>
    </location>
    <ligand>
        <name>heme c</name>
        <dbReference type="ChEBI" id="CHEBI:61717"/>
        <label>2</label>
    </ligand>
</feature>
<keyword evidence="8 11" id="KW-0472">Membrane</keyword>
<comment type="cofactor">
    <cofactor evidence="9">
        <name>heme c</name>
        <dbReference type="ChEBI" id="CHEBI:61717"/>
    </cofactor>
    <text evidence="9">Binds 3 heme c groups covalently per subunit.</text>
</comment>
<feature type="binding site" description="covalent" evidence="9">
    <location>
        <position position="48"/>
    </location>
    <ligand>
        <name>heme c</name>
        <dbReference type="ChEBI" id="CHEBI:61717"/>
        <label>1</label>
    </ligand>
</feature>
<evidence type="ECO:0000256" key="4">
    <source>
        <dbReference type="ARBA" id="ARBA00022723"/>
    </source>
</evidence>
<dbReference type="SUPFAM" id="SSF46626">
    <property type="entry name" value="Cytochrome c"/>
    <property type="match status" value="3"/>
</dbReference>
<feature type="signal peptide" evidence="12">
    <location>
        <begin position="1"/>
        <end position="26"/>
    </location>
</feature>
<keyword evidence="11" id="KW-0812">Transmembrane</keyword>
<feature type="binding site" description="covalent" evidence="9">
    <location>
        <position position="326"/>
    </location>
    <ligand>
        <name>heme c</name>
        <dbReference type="ChEBI" id="CHEBI:61717"/>
        <label>3</label>
    </ligand>
</feature>
<feature type="domain" description="Cytochrome c" evidence="13">
    <location>
        <begin position="313"/>
        <end position="401"/>
    </location>
</feature>
<dbReference type="Proteomes" id="UP000293154">
    <property type="component" value="Chromosome"/>
</dbReference>
<dbReference type="OrthoDB" id="9811281at2"/>
<dbReference type="GO" id="GO:0016614">
    <property type="term" value="F:oxidoreductase activity, acting on CH-OH group of donors"/>
    <property type="evidence" value="ECO:0007669"/>
    <property type="project" value="InterPro"/>
</dbReference>
<organism evidence="14 15">
    <name type="scientific">Limnobaculum zhutongyuii</name>
    <dbReference type="NCBI Taxonomy" id="2498113"/>
    <lineage>
        <taxon>Bacteria</taxon>
        <taxon>Pseudomonadati</taxon>
        <taxon>Pseudomonadota</taxon>
        <taxon>Gammaproteobacteria</taxon>
        <taxon>Enterobacterales</taxon>
        <taxon>Budviciaceae</taxon>
        <taxon>Limnobaculum</taxon>
    </lineage>
</organism>
<evidence type="ECO:0000313" key="14">
    <source>
        <dbReference type="EMBL" id="QBH96358.1"/>
    </source>
</evidence>
<keyword evidence="7 10" id="KW-0408">Iron</keyword>
<keyword evidence="3 9" id="KW-0349">Heme</keyword>
<gene>
    <name evidence="14" type="ORF">EKN56_08080</name>
</gene>
<dbReference type="PANTHER" id="PTHR35008:SF8">
    <property type="entry name" value="ALCOHOL DEHYDROGENASE CYTOCHROME C SUBUNIT"/>
    <property type="match status" value="1"/>
</dbReference>
<feature type="binding site" description="axial binding residue" evidence="10">
    <location>
        <position position="330"/>
    </location>
    <ligand>
        <name>heme c</name>
        <dbReference type="ChEBI" id="CHEBI:61717"/>
        <label>3</label>
    </ligand>
    <ligandPart>
        <name>Fe</name>
        <dbReference type="ChEBI" id="CHEBI:18248"/>
    </ligandPart>
</feature>
<evidence type="ECO:0000256" key="9">
    <source>
        <dbReference type="PIRSR" id="PIRSR000018-50"/>
    </source>
</evidence>
<feature type="binding site" description="covalent" evidence="9">
    <location>
        <position position="51"/>
    </location>
    <ligand>
        <name>heme c</name>
        <dbReference type="ChEBI" id="CHEBI:61717"/>
        <label>1</label>
    </ligand>
</feature>
<dbReference type="Pfam" id="PF13442">
    <property type="entry name" value="Cytochrome_CBB3"/>
    <property type="match status" value="1"/>
</dbReference>
<name>A0A411WJM4_9GAMM</name>
<dbReference type="GO" id="GO:0020037">
    <property type="term" value="F:heme binding"/>
    <property type="evidence" value="ECO:0007669"/>
    <property type="project" value="InterPro"/>
</dbReference>
<keyword evidence="15" id="KW-1185">Reference proteome</keyword>
<keyword evidence="4 10" id="KW-0479">Metal-binding</keyword>
<dbReference type="KEGG" id="prag:EKN56_08080"/>
<keyword evidence="5 12" id="KW-0732">Signal</keyword>
<evidence type="ECO:0000256" key="6">
    <source>
        <dbReference type="ARBA" id="ARBA00022737"/>
    </source>
</evidence>
<dbReference type="InterPro" id="IPR051459">
    <property type="entry name" value="Cytochrome_c-type_DH"/>
</dbReference>
<comment type="subcellular location">
    <subcellularLocation>
        <location evidence="1">Cell membrane</location>
    </subcellularLocation>
</comment>
<evidence type="ECO:0000256" key="2">
    <source>
        <dbReference type="ARBA" id="ARBA00022475"/>
    </source>
</evidence>
<evidence type="ECO:0000259" key="13">
    <source>
        <dbReference type="PROSITE" id="PS51007"/>
    </source>
</evidence>
<accession>A0A411WJM4</accession>
<dbReference type="InterPro" id="IPR009056">
    <property type="entry name" value="Cyt_c-like_dom"/>
</dbReference>
<dbReference type="AlphaFoldDB" id="A0A411WJM4"/>
<dbReference type="PIRSF" id="PIRSF000018">
    <property type="entry name" value="Mb_ADH_cyt_c"/>
    <property type="match status" value="1"/>
</dbReference>
<keyword evidence="11" id="KW-1133">Transmembrane helix</keyword>
<sequence>MSTKKYNLTRVLLIGALGLIPLSSQSSTSPDDHALLARGAYLAQAADCNACHRGVAPGSADYSGGLVISTPMGNIVATNITPSEKYGIGSYSEEQFKRAVTEGIRADGTHLYPAMPYSTYKGITDADIHALYTWFQQSVPASDNLSPETSLNFPWSVRGLMAIWNPLNANLPESVISQNTPQIERGYYLTEVLGHCSACHSPRNIMMGEDMGQRFSGGDIGGWHAPNITADPISGIGGWSDSELFHYLKTGNLPGKNSAAGGMGEAIDHSLSYLSDTDINAMIVYLRQIPAIRNTAEQIPAWQHTQQSRTAEGTSHEGEQLYQQACAACHRSDGEGAYNNTFPSLTANTTTGSSLPNNLVKVILDGVQREGTKGSVNMPAFGEVLTDQQVAVLTNYVTQRFGNPSSQVSTSDVTTLRAGGEKPLIVRLLPVFYGVAVAVFALLITLFIRRFRRKGASK</sequence>
<dbReference type="GO" id="GO:0005886">
    <property type="term" value="C:plasma membrane"/>
    <property type="evidence" value="ECO:0007669"/>
    <property type="project" value="UniProtKB-SubCell"/>
</dbReference>
<feature type="binding site" description="covalent" evidence="9">
    <location>
        <position position="196"/>
    </location>
    <ligand>
        <name>heme c</name>
        <dbReference type="ChEBI" id="CHEBI:61717"/>
        <label>2</label>
    </ligand>
</feature>
<dbReference type="EMBL" id="CP034752">
    <property type="protein sequence ID" value="QBH96358.1"/>
    <property type="molecule type" value="Genomic_DNA"/>
</dbReference>
<dbReference type="PANTHER" id="PTHR35008">
    <property type="entry name" value="BLL4482 PROTEIN-RELATED"/>
    <property type="match status" value="1"/>
</dbReference>
<feature type="binding site" description="axial binding residue" evidence="10">
    <location>
        <position position="200"/>
    </location>
    <ligand>
        <name>heme c</name>
        <dbReference type="ChEBI" id="CHEBI:61717"/>
        <label>2</label>
    </ligand>
    <ligandPart>
        <name>Fe</name>
        <dbReference type="ChEBI" id="CHEBI:18248"/>
    </ligandPart>
</feature>
<feature type="chain" id="PRO_5019406660" evidence="12">
    <location>
        <begin position="27"/>
        <end position="458"/>
    </location>
</feature>
<feature type="domain" description="Cytochrome c" evidence="13">
    <location>
        <begin position="34"/>
        <end position="139"/>
    </location>
</feature>
<evidence type="ECO:0000256" key="5">
    <source>
        <dbReference type="ARBA" id="ARBA00022729"/>
    </source>
</evidence>
<keyword evidence="2" id="KW-1003">Cell membrane</keyword>
<dbReference type="GO" id="GO:0005506">
    <property type="term" value="F:iron ion binding"/>
    <property type="evidence" value="ECO:0007669"/>
    <property type="project" value="InterPro"/>
</dbReference>
<evidence type="ECO:0000256" key="12">
    <source>
        <dbReference type="SAM" id="SignalP"/>
    </source>
</evidence>
<evidence type="ECO:0000256" key="8">
    <source>
        <dbReference type="ARBA" id="ARBA00023136"/>
    </source>
</evidence>
<dbReference type="InterPro" id="IPR014353">
    <property type="entry name" value="Membr-bd_ADH_cyt_c"/>
</dbReference>
<evidence type="ECO:0000256" key="10">
    <source>
        <dbReference type="PIRSR" id="PIRSR000018-51"/>
    </source>
</evidence>
<evidence type="ECO:0000256" key="11">
    <source>
        <dbReference type="SAM" id="Phobius"/>
    </source>
</evidence>
<dbReference type="InterPro" id="IPR036909">
    <property type="entry name" value="Cyt_c-like_dom_sf"/>
</dbReference>
<reference evidence="14 15" key="1">
    <citation type="submission" date="2019-03" db="EMBL/GenBank/DDBJ databases">
        <title>Pragia sp. nov. isolated from the gut tract of Carduelis flavirostris.</title>
        <authorList>
            <person name="Ge Y."/>
        </authorList>
    </citation>
    <scope>NUCLEOTIDE SEQUENCE [LARGE SCALE GENOMIC DNA]</scope>
    <source>
        <strain evidence="14 15">CF-458</strain>
    </source>
</reference>
<keyword evidence="6" id="KW-0677">Repeat</keyword>
<evidence type="ECO:0000256" key="3">
    <source>
        <dbReference type="ARBA" id="ARBA00022617"/>
    </source>
</evidence>
<dbReference type="GO" id="GO:0009055">
    <property type="term" value="F:electron transfer activity"/>
    <property type="evidence" value="ECO:0007669"/>
    <property type="project" value="InterPro"/>
</dbReference>